<proteinExistence type="predicted"/>
<feature type="domain" description="IrrE N-terminal-like" evidence="1">
    <location>
        <begin position="73"/>
        <end position="167"/>
    </location>
</feature>
<sequence length="188" mass="20737">MARLHIPFTGPVAKNLNRSSCAKLAQMVLETASSDWMSQIVRDLGGKIEVAPMGEHEISLEVFGAGDFRIHTSSSSLRRDNFQTAVALGHYLIHFPKIETDQPGTGMQVPTDVTHPHYPDKQARFEATWFATELTMPEAKLKAVADEVGPDYVAPYFLVPQKYLATRMEKLGLLEQMKVSTAGPAPTP</sequence>
<dbReference type="eggNOG" id="COG2856">
    <property type="taxonomic scope" value="Bacteria"/>
</dbReference>
<keyword evidence="3" id="KW-1185">Reference proteome</keyword>
<dbReference type="RefSeq" id="WP_020041811.1">
    <property type="nucleotide sequence ID" value="NZ_KE557281.1"/>
</dbReference>
<dbReference type="EMBL" id="APVH01000043">
    <property type="protein sequence ID" value="EPX76755.1"/>
    <property type="molecule type" value="Genomic_DNA"/>
</dbReference>
<dbReference type="Pfam" id="PF06114">
    <property type="entry name" value="Peptidase_M78"/>
    <property type="match status" value="1"/>
</dbReference>
<comment type="caution">
    <text evidence="2">The sequence shown here is derived from an EMBL/GenBank/DDBJ whole genome shotgun (WGS) entry which is preliminary data.</text>
</comment>
<reference evidence="3" key="1">
    <citation type="journal article" date="2014" name="Stand. Genomic Sci.">
        <title>Genome sequence of the exopolysaccharide-producing Salipiger mucosus type strain (DSM 16094(T)), a moderately halophilic member of the Roseobacter clade.</title>
        <authorList>
            <person name="Riedel T."/>
            <person name="Spring S."/>
            <person name="Fiebig A."/>
            <person name="Petersen J."/>
            <person name="Kyrpides N.C."/>
            <person name="Goker M."/>
            <person name="Klenk H.P."/>
        </authorList>
    </citation>
    <scope>NUCLEOTIDE SEQUENCE [LARGE SCALE GENOMIC DNA]</scope>
    <source>
        <strain evidence="3">DSM 16094</strain>
    </source>
</reference>
<accession>S9RF67</accession>
<dbReference type="STRING" id="1123237.Salmuc_04641"/>
<evidence type="ECO:0000313" key="3">
    <source>
        <dbReference type="Proteomes" id="UP000015347"/>
    </source>
</evidence>
<gene>
    <name evidence="2" type="ORF">Salmuc_04641</name>
</gene>
<evidence type="ECO:0000313" key="2">
    <source>
        <dbReference type="EMBL" id="EPX76755.1"/>
    </source>
</evidence>
<evidence type="ECO:0000259" key="1">
    <source>
        <dbReference type="Pfam" id="PF06114"/>
    </source>
</evidence>
<dbReference type="InterPro" id="IPR010359">
    <property type="entry name" value="IrrE_HExxH"/>
</dbReference>
<dbReference type="AlphaFoldDB" id="S9RF67"/>
<dbReference type="Proteomes" id="UP000015347">
    <property type="component" value="Unassembled WGS sequence"/>
</dbReference>
<name>S9RF67_9RHOB</name>
<dbReference type="HOGENOM" id="CLU_084682_2_1_5"/>
<protein>
    <recommendedName>
        <fullName evidence="1">IrrE N-terminal-like domain-containing protein</fullName>
    </recommendedName>
</protein>
<organism evidence="2 3">
    <name type="scientific">Salipiger mucosus DSM 16094</name>
    <dbReference type="NCBI Taxonomy" id="1123237"/>
    <lineage>
        <taxon>Bacteria</taxon>
        <taxon>Pseudomonadati</taxon>
        <taxon>Pseudomonadota</taxon>
        <taxon>Alphaproteobacteria</taxon>
        <taxon>Rhodobacterales</taxon>
        <taxon>Roseobacteraceae</taxon>
        <taxon>Salipiger</taxon>
    </lineage>
</organism>